<keyword evidence="1" id="KW-0812">Transmembrane</keyword>
<sequence>MICLLVFICCLAAVTALTVGMVLKVVTTLVEAFLDIVVRYGVILICTALICLAVFILAGMVIELIHGANILLLLLSLGLWVLSLGLAAFFASLIGSLAYLLIALACAAVMFLSDLLGELSMSLFNGMLGIMAKQSGRR</sequence>
<evidence type="ECO:0000256" key="1">
    <source>
        <dbReference type="SAM" id="Phobius"/>
    </source>
</evidence>
<feature type="transmembrane region" description="Helical" evidence="1">
    <location>
        <begin position="70"/>
        <end position="91"/>
    </location>
</feature>
<protein>
    <submittedName>
        <fullName evidence="2">Uncharacterized protein</fullName>
    </submittedName>
</protein>
<name>A0A413FJM9_9FIRM</name>
<dbReference type="EMBL" id="QSBM01000002">
    <property type="protein sequence ID" value="RGX31986.1"/>
    <property type="molecule type" value="Genomic_DNA"/>
</dbReference>
<keyword evidence="1" id="KW-1133">Transmembrane helix</keyword>
<organism evidence="2 3">
    <name type="scientific">Enterocloster asparagiformis</name>
    <dbReference type="NCBI Taxonomy" id="333367"/>
    <lineage>
        <taxon>Bacteria</taxon>
        <taxon>Bacillati</taxon>
        <taxon>Bacillota</taxon>
        <taxon>Clostridia</taxon>
        <taxon>Lachnospirales</taxon>
        <taxon>Lachnospiraceae</taxon>
        <taxon>Enterocloster</taxon>
    </lineage>
</organism>
<accession>A0A413FJM9</accession>
<evidence type="ECO:0000313" key="2">
    <source>
        <dbReference type="EMBL" id="RGX31986.1"/>
    </source>
</evidence>
<dbReference type="Proteomes" id="UP000283880">
    <property type="component" value="Unassembled WGS sequence"/>
</dbReference>
<evidence type="ECO:0000313" key="3">
    <source>
        <dbReference type="Proteomes" id="UP000283880"/>
    </source>
</evidence>
<gene>
    <name evidence="2" type="ORF">DWV29_04120</name>
</gene>
<dbReference type="AlphaFoldDB" id="A0A413FJM9"/>
<dbReference type="OrthoDB" id="9928935at2"/>
<dbReference type="RefSeq" id="WP_007713766.1">
    <property type="nucleotide sequence ID" value="NZ_JAWRJJ010000172.1"/>
</dbReference>
<reference evidence="2 3" key="1">
    <citation type="submission" date="2018-08" db="EMBL/GenBank/DDBJ databases">
        <title>A genome reference for cultivated species of the human gut microbiota.</title>
        <authorList>
            <person name="Zou Y."/>
            <person name="Xue W."/>
            <person name="Luo G."/>
        </authorList>
    </citation>
    <scope>NUCLEOTIDE SEQUENCE [LARGE SCALE GENOMIC DNA]</scope>
    <source>
        <strain evidence="2 3">AF04-15</strain>
    </source>
</reference>
<feature type="transmembrane region" description="Helical" evidence="1">
    <location>
        <begin position="40"/>
        <end position="58"/>
    </location>
</feature>
<keyword evidence="1" id="KW-0472">Membrane</keyword>
<feature type="transmembrane region" description="Helical" evidence="1">
    <location>
        <begin position="97"/>
        <end position="117"/>
    </location>
</feature>
<proteinExistence type="predicted"/>
<comment type="caution">
    <text evidence="2">The sequence shown here is derived from an EMBL/GenBank/DDBJ whole genome shotgun (WGS) entry which is preliminary data.</text>
</comment>